<dbReference type="Gene3D" id="3.40.630.30">
    <property type="match status" value="1"/>
</dbReference>
<dbReference type="GO" id="GO:0016746">
    <property type="term" value="F:acyltransferase activity"/>
    <property type="evidence" value="ECO:0007669"/>
    <property type="project" value="UniProtKB-KW"/>
</dbReference>
<protein>
    <submittedName>
        <fullName evidence="3">GNAT family N-acetyltransferase</fullName>
        <ecNumber evidence="3">2.3.1.-</ecNumber>
    </submittedName>
</protein>
<dbReference type="InterPro" id="IPR000182">
    <property type="entry name" value="GNAT_dom"/>
</dbReference>
<dbReference type="PANTHER" id="PTHR13947">
    <property type="entry name" value="GNAT FAMILY N-ACETYLTRANSFERASE"/>
    <property type="match status" value="1"/>
</dbReference>
<gene>
    <name evidence="3" type="ORF">ACFQ5L_11550</name>
</gene>
<dbReference type="PROSITE" id="PS51186">
    <property type="entry name" value="GNAT"/>
    <property type="match status" value="1"/>
</dbReference>
<keyword evidence="3" id="KW-0012">Acyltransferase</keyword>
<comment type="caution">
    <text evidence="3">The sequence shown here is derived from an EMBL/GenBank/DDBJ whole genome shotgun (WGS) entry which is preliminary data.</text>
</comment>
<evidence type="ECO:0000259" key="2">
    <source>
        <dbReference type="PROSITE" id="PS51186"/>
    </source>
</evidence>
<keyword evidence="4" id="KW-1185">Reference proteome</keyword>
<keyword evidence="1 3" id="KW-0808">Transferase</keyword>
<name>A0ABW4C2B0_9LACO</name>
<dbReference type="CDD" id="cd04301">
    <property type="entry name" value="NAT_SF"/>
    <property type="match status" value="1"/>
</dbReference>
<sequence>MIEQLAVTAVPRELLLLADPDWQQVQTYLPTAIIYGAVISGQVVGIGVLSKTKPGTNEVMNLAVSPSYQHQGVAKALLTQLITSCQQDQTVHNLEIGTGNSSIRQLQLYQRAGFEITAVWVNWFVDNYSEPIYENGIQCKSMLRLRLAVDK</sequence>
<evidence type="ECO:0000313" key="3">
    <source>
        <dbReference type="EMBL" id="MFD1421572.1"/>
    </source>
</evidence>
<dbReference type="EMBL" id="JBHTOJ010000043">
    <property type="protein sequence ID" value="MFD1421572.1"/>
    <property type="molecule type" value="Genomic_DNA"/>
</dbReference>
<evidence type="ECO:0000313" key="4">
    <source>
        <dbReference type="Proteomes" id="UP001597188"/>
    </source>
</evidence>
<reference evidence="4" key="1">
    <citation type="journal article" date="2019" name="Int. J. Syst. Evol. Microbiol.">
        <title>The Global Catalogue of Microorganisms (GCM) 10K type strain sequencing project: providing services to taxonomists for standard genome sequencing and annotation.</title>
        <authorList>
            <consortium name="The Broad Institute Genomics Platform"/>
            <consortium name="The Broad Institute Genome Sequencing Center for Infectious Disease"/>
            <person name="Wu L."/>
            <person name="Ma J."/>
        </authorList>
    </citation>
    <scope>NUCLEOTIDE SEQUENCE [LARGE SCALE GENOMIC DNA]</scope>
    <source>
        <strain evidence="4">CCM 8931</strain>
    </source>
</reference>
<dbReference type="RefSeq" id="WP_137635733.1">
    <property type="nucleotide sequence ID" value="NZ_BJDL01000026.1"/>
</dbReference>
<proteinExistence type="predicted"/>
<dbReference type="Proteomes" id="UP001597188">
    <property type="component" value="Unassembled WGS sequence"/>
</dbReference>
<dbReference type="Pfam" id="PF00583">
    <property type="entry name" value="Acetyltransf_1"/>
    <property type="match status" value="1"/>
</dbReference>
<evidence type="ECO:0000256" key="1">
    <source>
        <dbReference type="ARBA" id="ARBA00022679"/>
    </source>
</evidence>
<dbReference type="EC" id="2.3.1.-" evidence="3"/>
<dbReference type="PANTHER" id="PTHR13947:SF37">
    <property type="entry name" value="LD18367P"/>
    <property type="match status" value="1"/>
</dbReference>
<dbReference type="SUPFAM" id="SSF55729">
    <property type="entry name" value="Acyl-CoA N-acyltransferases (Nat)"/>
    <property type="match status" value="1"/>
</dbReference>
<feature type="domain" description="N-acetyltransferase" evidence="2">
    <location>
        <begin position="1"/>
        <end position="135"/>
    </location>
</feature>
<dbReference type="InterPro" id="IPR016181">
    <property type="entry name" value="Acyl_CoA_acyltransferase"/>
</dbReference>
<accession>A0ABW4C2B0</accession>
<organism evidence="3 4">
    <name type="scientific">Lactiplantibacillus songbeiensis</name>
    <dbReference type="NCBI Taxonomy" id="2559920"/>
    <lineage>
        <taxon>Bacteria</taxon>
        <taxon>Bacillati</taxon>
        <taxon>Bacillota</taxon>
        <taxon>Bacilli</taxon>
        <taxon>Lactobacillales</taxon>
        <taxon>Lactobacillaceae</taxon>
        <taxon>Lactiplantibacillus</taxon>
    </lineage>
</organism>
<dbReference type="InterPro" id="IPR050769">
    <property type="entry name" value="NAT_camello-type"/>
</dbReference>